<organism evidence="3 4">
    <name type="scientific">Zostera marina</name>
    <name type="common">Eelgrass</name>
    <dbReference type="NCBI Taxonomy" id="29655"/>
    <lineage>
        <taxon>Eukaryota</taxon>
        <taxon>Viridiplantae</taxon>
        <taxon>Streptophyta</taxon>
        <taxon>Embryophyta</taxon>
        <taxon>Tracheophyta</taxon>
        <taxon>Spermatophyta</taxon>
        <taxon>Magnoliopsida</taxon>
        <taxon>Liliopsida</taxon>
        <taxon>Zosteraceae</taxon>
        <taxon>Zostera</taxon>
    </lineage>
</organism>
<dbReference type="STRING" id="29655.A0A0K9PJQ9"/>
<comment type="similarity">
    <text evidence="1">Belongs to the ARG7 family.</text>
</comment>
<dbReference type="Proteomes" id="UP000036987">
    <property type="component" value="Unassembled WGS sequence"/>
</dbReference>
<dbReference type="PANTHER" id="PTHR35296:SF8">
    <property type="entry name" value="SMALL AUXIN-UP RNA-RELATED"/>
    <property type="match status" value="1"/>
</dbReference>
<dbReference type="EMBL" id="LFYR01000785">
    <property type="protein sequence ID" value="KMZ69189.1"/>
    <property type="molecule type" value="Genomic_DNA"/>
</dbReference>
<evidence type="ECO:0000313" key="4">
    <source>
        <dbReference type="Proteomes" id="UP000036987"/>
    </source>
</evidence>
<protein>
    <submittedName>
        <fullName evidence="3">SAUR-like auxin-responsive protein family</fullName>
    </submittedName>
</protein>
<dbReference type="PANTHER" id="PTHR35296">
    <property type="entry name" value="EXPRESSED PROTEIN"/>
    <property type="match status" value="1"/>
</dbReference>
<evidence type="ECO:0000256" key="1">
    <source>
        <dbReference type="ARBA" id="ARBA00006974"/>
    </source>
</evidence>
<dbReference type="InterPro" id="IPR003676">
    <property type="entry name" value="SAUR_fam"/>
</dbReference>
<sequence length="123" mass="14349">MAKVGMGKLKCMIKKWHGSGRRTSGRIKDEKQQDQFSDDKIKEEEGLHPVYVGKSRRRYLIKTQVLEHPLFQILMQRSTMDSDMAVVGCEVVLFDHMLWMLQNEHTSPDESLLNDELVDFYSC</sequence>
<proteinExistence type="inferred from homology"/>
<feature type="region of interest" description="Disordered" evidence="2">
    <location>
        <begin position="17"/>
        <end position="37"/>
    </location>
</feature>
<comment type="caution">
    <text evidence="3">The sequence shown here is derived from an EMBL/GenBank/DDBJ whole genome shotgun (WGS) entry which is preliminary data.</text>
</comment>
<gene>
    <name evidence="3" type="ORF">ZOSMA_21G00430</name>
</gene>
<dbReference type="Pfam" id="PF02519">
    <property type="entry name" value="Auxin_inducible"/>
    <property type="match status" value="1"/>
</dbReference>
<dbReference type="AlphaFoldDB" id="A0A0K9PJQ9"/>
<dbReference type="OrthoDB" id="1924524at2759"/>
<evidence type="ECO:0000313" key="3">
    <source>
        <dbReference type="EMBL" id="KMZ69189.1"/>
    </source>
</evidence>
<feature type="compositionally biased region" description="Basic and acidic residues" evidence="2">
    <location>
        <begin position="26"/>
        <end position="37"/>
    </location>
</feature>
<accession>A0A0K9PJQ9</accession>
<reference evidence="4" key="1">
    <citation type="journal article" date="2016" name="Nature">
        <title>The genome of the seagrass Zostera marina reveals angiosperm adaptation to the sea.</title>
        <authorList>
            <person name="Olsen J.L."/>
            <person name="Rouze P."/>
            <person name="Verhelst B."/>
            <person name="Lin Y.-C."/>
            <person name="Bayer T."/>
            <person name="Collen J."/>
            <person name="Dattolo E."/>
            <person name="De Paoli E."/>
            <person name="Dittami S."/>
            <person name="Maumus F."/>
            <person name="Michel G."/>
            <person name="Kersting A."/>
            <person name="Lauritano C."/>
            <person name="Lohaus R."/>
            <person name="Toepel M."/>
            <person name="Tonon T."/>
            <person name="Vanneste K."/>
            <person name="Amirebrahimi M."/>
            <person name="Brakel J."/>
            <person name="Bostroem C."/>
            <person name="Chovatia M."/>
            <person name="Grimwood J."/>
            <person name="Jenkins J.W."/>
            <person name="Jueterbock A."/>
            <person name="Mraz A."/>
            <person name="Stam W.T."/>
            <person name="Tice H."/>
            <person name="Bornberg-Bauer E."/>
            <person name="Green P.J."/>
            <person name="Pearson G.A."/>
            <person name="Procaccini G."/>
            <person name="Duarte C.M."/>
            <person name="Schmutz J."/>
            <person name="Reusch T.B.H."/>
            <person name="Van de Peer Y."/>
        </authorList>
    </citation>
    <scope>NUCLEOTIDE SEQUENCE [LARGE SCALE GENOMIC DNA]</scope>
    <source>
        <strain evidence="4">cv. Finnish</strain>
    </source>
</reference>
<evidence type="ECO:0000256" key="2">
    <source>
        <dbReference type="SAM" id="MobiDB-lite"/>
    </source>
</evidence>
<dbReference type="GO" id="GO:0009733">
    <property type="term" value="P:response to auxin"/>
    <property type="evidence" value="ECO:0007669"/>
    <property type="project" value="InterPro"/>
</dbReference>
<keyword evidence="4" id="KW-1185">Reference proteome</keyword>
<name>A0A0K9PJQ9_ZOSMR</name>
<dbReference type="OMA" id="DSINVAC"/>